<protein>
    <submittedName>
        <fullName evidence="2">Uncharacterized protein</fullName>
    </submittedName>
</protein>
<comment type="caution">
    <text evidence="2">The sequence shown here is derived from an EMBL/GenBank/DDBJ whole genome shotgun (WGS) entry which is preliminary data.</text>
</comment>
<proteinExistence type="predicted"/>
<dbReference type="EMBL" id="CAAALY010017364">
    <property type="protein sequence ID" value="VEL13302.1"/>
    <property type="molecule type" value="Genomic_DNA"/>
</dbReference>
<organism evidence="2 3">
    <name type="scientific">Protopolystoma xenopodis</name>
    <dbReference type="NCBI Taxonomy" id="117903"/>
    <lineage>
        <taxon>Eukaryota</taxon>
        <taxon>Metazoa</taxon>
        <taxon>Spiralia</taxon>
        <taxon>Lophotrochozoa</taxon>
        <taxon>Platyhelminthes</taxon>
        <taxon>Monogenea</taxon>
        <taxon>Polyopisthocotylea</taxon>
        <taxon>Polystomatidea</taxon>
        <taxon>Polystomatidae</taxon>
        <taxon>Protopolystoma</taxon>
    </lineage>
</organism>
<sequence length="77" mass="8390">MPLARLTSSLLSTRFSLSPPSCTHRRVGSSSSDNVRALRVVNHSSERDRPFRGSALPSSQEQANLGRLGRSAPLLRC</sequence>
<evidence type="ECO:0000256" key="1">
    <source>
        <dbReference type="SAM" id="MobiDB-lite"/>
    </source>
</evidence>
<feature type="region of interest" description="Disordered" evidence="1">
    <location>
        <begin position="41"/>
        <end position="77"/>
    </location>
</feature>
<keyword evidence="3" id="KW-1185">Reference proteome</keyword>
<evidence type="ECO:0000313" key="2">
    <source>
        <dbReference type="EMBL" id="VEL13302.1"/>
    </source>
</evidence>
<gene>
    <name evidence="2" type="ORF">PXEA_LOCUS6742</name>
</gene>
<dbReference type="Proteomes" id="UP000784294">
    <property type="component" value="Unassembled WGS sequence"/>
</dbReference>
<reference evidence="2" key="1">
    <citation type="submission" date="2018-11" db="EMBL/GenBank/DDBJ databases">
        <authorList>
            <consortium name="Pathogen Informatics"/>
        </authorList>
    </citation>
    <scope>NUCLEOTIDE SEQUENCE</scope>
</reference>
<evidence type="ECO:0000313" key="3">
    <source>
        <dbReference type="Proteomes" id="UP000784294"/>
    </source>
</evidence>
<dbReference type="AlphaFoldDB" id="A0A448WJJ6"/>
<name>A0A448WJJ6_9PLAT</name>
<accession>A0A448WJJ6</accession>